<feature type="region of interest" description="Disordered" evidence="1">
    <location>
        <begin position="1"/>
        <end position="71"/>
    </location>
</feature>
<evidence type="ECO:0000313" key="3">
    <source>
        <dbReference type="Proteomes" id="UP001189429"/>
    </source>
</evidence>
<sequence>MSEDQLNNYLDGDWDGVQSTSFNVPRADLGTSTFPKAPPRSTTTTPEPAAEEADRAMDREPLPELEAPSATAEELGLVDFEPLPTLLEAEEPGKGSVAFDAVGEEG</sequence>
<evidence type="ECO:0000313" key="2">
    <source>
        <dbReference type="EMBL" id="CAK0887891.1"/>
    </source>
</evidence>
<dbReference type="EMBL" id="CAUYUJ010018995">
    <property type="protein sequence ID" value="CAK0887891.1"/>
    <property type="molecule type" value="Genomic_DNA"/>
</dbReference>
<accession>A0ABN9WR00</accession>
<comment type="caution">
    <text evidence="2">The sequence shown here is derived from an EMBL/GenBank/DDBJ whole genome shotgun (WGS) entry which is preliminary data.</text>
</comment>
<protein>
    <submittedName>
        <fullName evidence="2">Uncharacterized protein</fullName>
    </submittedName>
</protein>
<keyword evidence="3" id="KW-1185">Reference proteome</keyword>
<gene>
    <name evidence="2" type="ORF">PCOR1329_LOCUS68811</name>
</gene>
<proteinExistence type="predicted"/>
<name>A0ABN9WR00_9DINO</name>
<feature type="non-terminal residue" evidence="2">
    <location>
        <position position="106"/>
    </location>
</feature>
<organism evidence="2 3">
    <name type="scientific">Prorocentrum cordatum</name>
    <dbReference type="NCBI Taxonomy" id="2364126"/>
    <lineage>
        <taxon>Eukaryota</taxon>
        <taxon>Sar</taxon>
        <taxon>Alveolata</taxon>
        <taxon>Dinophyceae</taxon>
        <taxon>Prorocentrales</taxon>
        <taxon>Prorocentraceae</taxon>
        <taxon>Prorocentrum</taxon>
    </lineage>
</organism>
<feature type="compositionally biased region" description="Basic and acidic residues" evidence="1">
    <location>
        <begin position="52"/>
        <end position="62"/>
    </location>
</feature>
<evidence type="ECO:0000256" key="1">
    <source>
        <dbReference type="SAM" id="MobiDB-lite"/>
    </source>
</evidence>
<dbReference type="Proteomes" id="UP001189429">
    <property type="component" value="Unassembled WGS sequence"/>
</dbReference>
<reference evidence="2" key="1">
    <citation type="submission" date="2023-10" db="EMBL/GenBank/DDBJ databases">
        <authorList>
            <person name="Chen Y."/>
            <person name="Shah S."/>
            <person name="Dougan E. K."/>
            <person name="Thang M."/>
            <person name="Chan C."/>
        </authorList>
    </citation>
    <scope>NUCLEOTIDE SEQUENCE [LARGE SCALE GENOMIC DNA]</scope>
</reference>
<feature type="compositionally biased region" description="Low complexity" evidence="1">
    <location>
        <begin position="39"/>
        <end position="48"/>
    </location>
</feature>